<dbReference type="Proteomes" id="UP001549019">
    <property type="component" value="Unassembled WGS sequence"/>
</dbReference>
<dbReference type="NCBIfam" id="TIGR00003">
    <property type="entry name" value="copper ion binding protein"/>
    <property type="match status" value="1"/>
</dbReference>
<dbReference type="PANTHER" id="PTHR46594">
    <property type="entry name" value="P-TYPE CATION-TRANSPORTING ATPASE"/>
    <property type="match status" value="1"/>
</dbReference>
<dbReference type="InterPro" id="IPR006122">
    <property type="entry name" value="HMA_Cu_ion-bd"/>
</dbReference>
<dbReference type="PROSITE" id="PS50846">
    <property type="entry name" value="HMA_2"/>
    <property type="match status" value="1"/>
</dbReference>
<evidence type="ECO:0000259" key="4">
    <source>
        <dbReference type="PROSITE" id="PS50846"/>
    </source>
</evidence>
<dbReference type="InterPro" id="IPR017969">
    <property type="entry name" value="Heavy-metal-associated_CS"/>
</dbReference>
<accession>A0ABV2E8C8</accession>
<keyword evidence="2" id="KW-0479">Metal-binding</keyword>
<evidence type="ECO:0000313" key="6">
    <source>
        <dbReference type="Proteomes" id="UP001549019"/>
    </source>
</evidence>
<gene>
    <name evidence="5" type="ORF">ABHD89_001074</name>
</gene>
<dbReference type="EMBL" id="JBDZDV010000002">
    <property type="protein sequence ID" value="MET3110672.1"/>
    <property type="molecule type" value="Genomic_DNA"/>
</dbReference>
<feature type="domain" description="HMA" evidence="4">
    <location>
        <begin position="2"/>
        <end position="68"/>
    </location>
</feature>
<dbReference type="InterPro" id="IPR006121">
    <property type="entry name" value="HMA_dom"/>
</dbReference>
<keyword evidence="6" id="KW-1185">Reference proteome</keyword>
<protein>
    <recommendedName>
        <fullName evidence="1">Copper chaperone CopZ</fullName>
    </recommendedName>
</protein>
<organism evidence="5 6">
    <name type="scientific">Salinicoccus halitifaciens</name>
    <dbReference type="NCBI Taxonomy" id="1073415"/>
    <lineage>
        <taxon>Bacteria</taxon>
        <taxon>Bacillati</taxon>
        <taxon>Bacillota</taxon>
        <taxon>Bacilli</taxon>
        <taxon>Bacillales</taxon>
        <taxon>Staphylococcaceae</taxon>
        <taxon>Salinicoccus</taxon>
    </lineage>
</organism>
<dbReference type="InterPro" id="IPR036163">
    <property type="entry name" value="HMA_dom_sf"/>
</dbReference>
<keyword evidence="3" id="KW-0186">Copper</keyword>
<reference evidence="5 6" key="1">
    <citation type="submission" date="2024-05" db="EMBL/GenBank/DDBJ databases">
        <title>Genomic Encyclopedia of Type Strains, Phase IV (KMG-IV): sequencing the most valuable type-strain genomes for metagenomic binning, comparative biology and taxonomic classification.</title>
        <authorList>
            <person name="Goeker M."/>
        </authorList>
    </citation>
    <scope>NUCLEOTIDE SEQUENCE [LARGE SCALE GENOMIC DNA]</scope>
    <source>
        <strain evidence="5 6">DSM 25286</strain>
    </source>
</reference>
<dbReference type="CDD" id="cd00371">
    <property type="entry name" value="HMA"/>
    <property type="match status" value="1"/>
</dbReference>
<dbReference type="Gene3D" id="3.30.70.100">
    <property type="match status" value="1"/>
</dbReference>
<dbReference type="SUPFAM" id="SSF55008">
    <property type="entry name" value="HMA, heavy metal-associated domain"/>
    <property type="match status" value="1"/>
</dbReference>
<evidence type="ECO:0000313" key="5">
    <source>
        <dbReference type="EMBL" id="MET3110672.1"/>
    </source>
</evidence>
<evidence type="ECO:0000256" key="2">
    <source>
        <dbReference type="ARBA" id="ARBA00022723"/>
    </source>
</evidence>
<proteinExistence type="predicted"/>
<dbReference type="RefSeq" id="WP_230821554.1">
    <property type="nucleotide sequence ID" value="NZ_JAJNCU010000003.1"/>
</dbReference>
<dbReference type="PROSITE" id="PS01047">
    <property type="entry name" value="HMA_1"/>
    <property type="match status" value="1"/>
</dbReference>
<name>A0ABV2E8C8_9STAP</name>
<evidence type="ECO:0000256" key="3">
    <source>
        <dbReference type="ARBA" id="ARBA00023008"/>
    </source>
</evidence>
<dbReference type="PANTHER" id="PTHR46594:SF4">
    <property type="entry name" value="P-TYPE CATION-TRANSPORTING ATPASE"/>
    <property type="match status" value="1"/>
</dbReference>
<evidence type="ECO:0000256" key="1">
    <source>
        <dbReference type="ARBA" id="ARBA00015313"/>
    </source>
</evidence>
<comment type="caution">
    <text evidence="5">The sequence shown here is derived from an EMBL/GenBank/DDBJ whole genome shotgun (WGS) entry which is preliminary data.</text>
</comment>
<sequence length="82" mass="8764">MQQKTLNVQGMSCGGCANKVEGNVSKISGVESVKVLLSDGKVDVSYNDNDVKLEEIKSTIEDTGYKVMDESEKAGNSCSCCH</sequence>
<dbReference type="Pfam" id="PF00403">
    <property type="entry name" value="HMA"/>
    <property type="match status" value="1"/>
</dbReference>